<dbReference type="InterPro" id="IPR011989">
    <property type="entry name" value="ARM-like"/>
</dbReference>
<organism evidence="1 2">
    <name type="scientific">Ectocarpus siliculosus</name>
    <name type="common">Brown alga</name>
    <name type="synonym">Conferva siliculosa</name>
    <dbReference type="NCBI Taxonomy" id="2880"/>
    <lineage>
        <taxon>Eukaryota</taxon>
        <taxon>Sar</taxon>
        <taxon>Stramenopiles</taxon>
        <taxon>Ochrophyta</taxon>
        <taxon>PX clade</taxon>
        <taxon>Phaeophyceae</taxon>
        <taxon>Ectocarpales</taxon>
        <taxon>Ectocarpaceae</taxon>
        <taxon>Ectocarpus</taxon>
    </lineage>
</organism>
<dbReference type="OMA" id="LMTHENG"/>
<protein>
    <submittedName>
        <fullName evidence="1">Uncharacterized protein</fullName>
    </submittedName>
</protein>
<dbReference type="PANTHER" id="PTHR10698:SF0">
    <property type="entry name" value="V-TYPE PROTON ATPASE SUBUNIT H"/>
    <property type="match status" value="1"/>
</dbReference>
<dbReference type="STRING" id="2880.D7FXN6"/>
<dbReference type="InParanoid" id="D7FXN6"/>
<dbReference type="eggNOG" id="KOG2759">
    <property type="taxonomic scope" value="Eukaryota"/>
</dbReference>
<evidence type="ECO:0000313" key="1">
    <source>
        <dbReference type="EMBL" id="CBJ26477.1"/>
    </source>
</evidence>
<dbReference type="Pfam" id="PF03224">
    <property type="entry name" value="V-ATPase_H_N"/>
    <property type="match status" value="1"/>
</dbReference>
<dbReference type="SUPFAM" id="SSF48371">
    <property type="entry name" value="ARM repeat"/>
    <property type="match status" value="1"/>
</dbReference>
<dbReference type="EMBL" id="FN649732">
    <property type="protein sequence ID" value="CBJ26477.1"/>
    <property type="molecule type" value="Genomic_DNA"/>
</dbReference>
<dbReference type="InterPro" id="IPR016024">
    <property type="entry name" value="ARM-type_fold"/>
</dbReference>
<dbReference type="EMBL" id="FN648520">
    <property type="protein sequence ID" value="CBJ26477.1"/>
    <property type="molecule type" value="Genomic_DNA"/>
</dbReference>
<accession>D7FXN6</accession>
<gene>
    <name evidence="1" type="ORF">Esi_0033_0132</name>
</gene>
<proteinExistence type="predicted"/>
<dbReference type="GO" id="GO:0000221">
    <property type="term" value="C:vacuolar proton-transporting V-type ATPase, V1 domain"/>
    <property type="evidence" value="ECO:0007669"/>
    <property type="project" value="InterPro"/>
</dbReference>
<reference evidence="1 2" key="1">
    <citation type="journal article" date="2010" name="Nature">
        <title>The Ectocarpus genome and the independent evolution of multicellularity in brown algae.</title>
        <authorList>
            <person name="Cock J.M."/>
            <person name="Sterck L."/>
            <person name="Rouze P."/>
            <person name="Scornet D."/>
            <person name="Allen A.E."/>
            <person name="Amoutzias G."/>
            <person name="Anthouard V."/>
            <person name="Artiguenave F."/>
            <person name="Aury J.M."/>
            <person name="Badger J.H."/>
            <person name="Beszteri B."/>
            <person name="Billiau K."/>
            <person name="Bonnet E."/>
            <person name="Bothwell J.H."/>
            <person name="Bowler C."/>
            <person name="Boyen C."/>
            <person name="Brownlee C."/>
            <person name="Carrano C.J."/>
            <person name="Charrier B."/>
            <person name="Cho G.Y."/>
            <person name="Coelho S.M."/>
            <person name="Collen J."/>
            <person name="Corre E."/>
            <person name="Da Silva C."/>
            <person name="Delage L."/>
            <person name="Delaroque N."/>
            <person name="Dittami S.M."/>
            <person name="Doulbeau S."/>
            <person name="Elias M."/>
            <person name="Farnham G."/>
            <person name="Gachon C.M."/>
            <person name="Gschloessl B."/>
            <person name="Heesch S."/>
            <person name="Jabbari K."/>
            <person name="Jubin C."/>
            <person name="Kawai H."/>
            <person name="Kimura K."/>
            <person name="Kloareg B."/>
            <person name="Kupper F.C."/>
            <person name="Lang D."/>
            <person name="Le Bail A."/>
            <person name="Leblanc C."/>
            <person name="Lerouge P."/>
            <person name="Lohr M."/>
            <person name="Lopez P.J."/>
            <person name="Martens C."/>
            <person name="Maumus F."/>
            <person name="Michel G."/>
            <person name="Miranda-Saavedra D."/>
            <person name="Morales J."/>
            <person name="Moreau H."/>
            <person name="Motomura T."/>
            <person name="Nagasato C."/>
            <person name="Napoli C.A."/>
            <person name="Nelson D.R."/>
            <person name="Nyvall-Collen P."/>
            <person name="Peters A.F."/>
            <person name="Pommier C."/>
            <person name="Potin P."/>
            <person name="Poulain J."/>
            <person name="Quesneville H."/>
            <person name="Read B."/>
            <person name="Rensing S.A."/>
            <person name="Ritter A."/>
            <person name="Rousvoal S."/>
            <person name="Samanta M."/>
            <person name="Samson G."/>
            <person name="Schroeder D.C."/>
            <person name="Segurens B."/>
            <person name="Strittmatter M."/>
            <person name="Tonon T."/>
            <person name="Tregear J.W."/>
            <person name="Valentin K."/>
            <person name="von Dassow P."/>
            <person name="Yamagishi T."/>
            <person name="Van de Peer Y."/>
            <person name="Wincker P."/>
        </authorList>
    </citation>
    <scope>NUCLEOTIDE SEQUENCE [LARGE SCALE GENOMIC DNA]</scope>
    <source>
        <strain evidence="2">Ec32 / CCAP1310/4</strain>
    </source>
</reference>
<dbReference type="GO" id="GO:0046961">
    <property type="term" value="F:proton-transporting ATPase activity, rotational mechanism"/>
    <property type="evidence" value="ECO:0007669"/>
    <property type="project" value="InterPro"/>
</dbReference>
<sequence>MTSAPAQGMPAAEGVTESGLVGGIFSKAQHDGIRVKFSDVDWATIVRAGNVSQTEVEQLRANDESAVEFLMHDEAAAKKYVSTLVKIMKTTTSDARAQYFAVSRCEDIVADDGKVRSQLFLTSPKQPLDQAPFLRVIDSGDAAAQQVASIVLALLIVNLDADSEPLTAWICKQLSMGRGRGQSVRGAVQALCVLLRNDTARISFGRHGGVAYLTKIIRMQGGDSSMAQLMYELCFCLWSVSLCDEVKQDFMSCGAIPILAQQVAAATSEKVIRVSLAALKHLTEGEAMSFNAEMIACGLPKTLRNMKTRQWADPDIKEDVDTLDTAKERVMLLVDSEHKDVQRHALQCVSKIMVNKWEFIR</sequence>
<dbReference type="OrthoDB" id="10263554at2759"/>
<dbReference type="InterPro" id="IPR004908">
    <property type="entry name" value="ATPase_V1-cplx_hsu"/>
</dbReference>
<dbReference type="Proteomes" id="UP000002630">
    <property type="component" value="Linkage Group LG07"/>
</dbReference>
<name>D7FXN6_ECTSI</name>
<keyword evidence="2" id="KW-1185">Reference proteome</keyword>
<dbReference type="PANTHER" id="PTHR10698">
    <property type="entry name" value="V-TYPE PROTON ATPASE SUBUNIT H"/>
    <property type="match status" value="1"/>
</dbReference>
<dbReference type="Gene3D" id="1.25.10.10">
    <property type="entry name" value="Leucine-rich Repeat Variant"/>
    <property type="match status" value="1"/>
</dbReference>
<evidence type="ECO:0000313" key="2">
    <source>
        <dbReference type="Proteomes" id="UP000002630"/>
    </source>
</evidence>
<dbReference type="AlphaFoldDB" id="D7FXN6"/>